<dbReference type="AlphaFoldDB" id="A0A942TE98"/>
<keyword evidence="1" id="KW-0812">Transmembrane</keyword>
<dbReference type="EMBL" id="JAGYPG010000001">
    <property type="protein sequence ID" value="MBS4194647.1"/>
    <property type="molecule type" value="Genomic_DNA"/>
</dbReference>
<accession>A0A942TE98</accession>
<name>A0A942TE98_9BACI</name>
<evidence type="ECO:0000256" key="1">
    <source>
        <dbReference type="SAM" id="Phobius"/>
    </source>
</evidence>
<gene>
    <name evidence="2" type="ORF">KHA97_06115</name>
</gene>
<comment type="caution">
    <text evidence="2">The sequence shown here is derived from an EMBL/GenBank/DDBJ whole genome shotgun (WGS) entry which is preliminary data.</text>
</comment>
<keyword evidence="3" id="KW-1185">Reference proteome</keyword>
<keyword evidence="1" id="KW-0472">Membrane</keyword>
<dbReference type="RefSeq" id="WP_213123812.1">
    <property type="nucleotide sequence ID" value="NZ_JAGYPG010000001.1"/>
</dbReference>
<evidence type="ECO:0000313" key="2">
    <source>
        <dbReference type="EMBL" id="MBS4194647.1"/>
    </source>
</evidence>
<proteinExistence type="predicted"/>
<keyword evidence="1" id="KW-1133">Transmembrane helix</keyword>
<reference evidence="2 3" key="1">
    <citation type="submission" date="2021-05" db="EMBL/GenBank/DDBJ databases">
        <title>Novel Bacillus species.</title>
        <authorList>
            <person name="Liu G."/>
        </authorList>
    </citation>
    <scope>NUCLEOTIDE SEQUENCE [LARGE SCALE GENOMIC DNA]</scope>
    <source>
        <strain evidence="3">FJAT-49780</strain>
    </source>
</reference>
<evidence type="ECO:0000313" key="3">
    <source>
        <dbReference type="Proteomes" id="UP000681414"/>
    </source>
</evidence>
<feature type="transmembrane region" description="Helical" evidence="1">
    <location>
        <begin position="14"/>
        <end position="36"/>
    </location>
</feature>
<sequence>MRRNEDGFTVVEGLLSFAVAIFICAFLFPLLFKMLFHLYDGKREMIANRLLYEHIEQHFPIENSSKEIRVIRNVEYELTIERNGDDFWKACVKYDEHQKCYE</sequence>
<dbReference type="Proteomes" id="UP000681414">
    <property type="component" value="Unassembled WGS sequence"/>
</dbReference>
<protein>
    <submittedName>
        <fullName evidence="2">Uncharacterized protein</fullName>
    </submittedName>
</protein>
<organism evidence="2 3">
    <name type="scientific">Lederbergia citri</name>
    <dbReference type="NCBI Taxonomy" id="2833580"/>
    <lineage>
        <taxon>Bacteria</taxon>
        <taxon>Bacillati</taxon>
        <taxon>Bacillota</taxon>
        <taxon>Bacilli</taxon>
        <taxon>Bacillales</taxon>
        <taxon>Bacillaceae</taxon>
        <taxon>Lederbergia</taxon>
    </lineage>
</organism>